<name>A0A8I0MQA1_CITAM</name>
<proteinExistence type="inferred from homology"/>
<comment type="subcellular location">
    <subcellularLocation>
        <location evidence="1">Fimbrium</location>
    </subcellularLocation>
</comment>
<dbReference type="Proteomes" id="UP000656723">
    <property type="component" value="Unassembled WGS sequence"/>
</dbReference>
<evidence type="ECO:0000259" key="6">
    <source>
        <dbReference type="Pfam" id="PF00419"/>
    </source>
</evidence>
<dbReference type="GO" id="GO:0043709">
    <property type="term" value="P:cell adhesion involved in single-species biofilm formation"/>
    <property type="evidence" value="ECO:0007669"/>
    <property type="project" value="TreeGrafter"/>
</dbReference>
<keyword evidence="3 5" id="KW-0732">Signal</keyword>
<dbReference type="InterPro" id="IPR008966">
    <property type="entry name" value="Adhesion_dom_sf"/>
</dbReference>
<keyword evidence="4" id="KW-0281">Fimbrium</keyword>
<evidence type="ECO:0000256" key="2">
    <source>
        <dbReference type="ARBA" id="ARBA00006671"/>
    </source>
</evidence>
<dbReference type="RefSeq" id="WP_061077659.1">
    <property type="nucleotide sequence ID" value="NZ_CP014015.2"/>
</dbReference>
<dbReference type="SUPFAM" id="SSF49401">
    <property type="entry name" value="Bacterial adhesins"/>
    <property type="match status" value="1"/>
</dbReference>
<dbReference type="InterPro" id="IPR036937">
    <property type="entry name" value="Adhesion_dom_fimbrial_sf"/>
</dbReference>
<dbReference type="EMBL" id="VKME01000034">
    <property type="protein sequence ID" value="MBE0131285.1"/>
    <property type="molecule type" value="Genomic_DNA"/>
</dbReference>
<dbReference type="PANTHER" id="PTHR33420">
    <property type="entry name" value="FIMBRIAL SUBUNIT ELFA-RELATED"/>
    <property type="match status" value="1"/>
</dbReference>
<dbReference type="GO" id="GO:0009289">
    <property type="term" value="C:pilus"/>
    <property type="evidence" value="ECO:0007669"/>
    <property type="project" value="UniProtKB-SubCell"/>
</dbReference>
<feature type="domain" description="Fimbrial-type adhesion" evidence="6">
    <location>
        <begin position="25"/>
        <end position="186"/>
    </location>
</feature>
<evidence type="ECO:0000313" key="8">
    <source>
        <dbReference type="Proteomes" id="UP000656723"/>
    </source>
</evidence>
<accession>A0A8I0MQA1</accession>
<protein>
    <submittedName>
        <fullName evidence="7">Type 1 fimbrial protein</fullName>
    </submittedName>
</protein>
<comment type="similarity">
    <text evidence="2">Belongs to the fimbrial protein family.</text>
</comment>
<dbReference type="PANTHER" id="PTHR33420:SF3">
    <property type="entry name" value="FIMBRIAL SUBUNIT ELFA"/>
    <property type="match status" value="1"/>
</dbReference>
<comment type="caution">
    <text evidence="7">The sequence shown here is derived from an EMBL/GenBank/DDBJ whole genome shotgun (WGS) entry which is preliminary data.</text>
</comment>
<feature type="chain" id="PRO_5034525723" evidence="5">
    <location>
        <begin position="22"/>
        <end position="187"/>
    </location>
</feature>
<evidence type="ECO:0000256" key="5">
    <source>
        <dbReference type="SAM" id="SignalP"/>
    </source>
</evidence>
<dbReference type="InterPro" id="IPR050263">
    <property type="entry name" value="Bact_Fimbrial_Adh_Pro"/>
</dbReference>
<evidence type="ECO:0000256" key="4">
    <source>
        <dbReference type="ARBA" id="ARBA00023263"/>
    </source>
</evidence>
<gene>
    <name evidence="7" type="ORF">FOT72_25220</name>
</gene>
<dbReference type="Pfam" id="PF00419">
    <property type="entry name" value="Fimbrial"/>
    <property type="match status" value="1"/>
</dbReference>
<sequence length="187" mass="19263">MKYLSYSVLASALLMSGVSHATNTITFTGSITDVTCDVKLVDAAGKVLGADGTGTVALIPVPATELSGAGSTAQQTQFSIVASNCALGTPAKTKMAAYFTSSHADNLGYLDNTVGTGAATKVQFELLDSKLNQIKVNDPAQSTGIVTTDIVEDGDTVMDYYVQYYSAAGGATSGDVSSTVNYELVYP</sequence>
<evidence type="ECO:0000256" key="1">
    <source>
        <dbReference type="ARBA" id="ARBA00004561"/>
    </source>
</evidence>
<evidence type="ECO:0000313" key="7">
    <source>
        <dbReference type="EMBL" id="MBE0131285.1"/>
    </source>
</evidence>
<dbReference type="Gene3D" id="2.60.40.1090">
    <property type="entry name" value="Fimbrial-type adhesion domain"/>
    <property type="match status" value="1"/>
</dbReference>
<organism evidence="7 8">
    <name type="scientific">Citrobacter amalonaticus</name>
    <dbReference type="NCBI Taxonomy" id="35703"/>
    <lineage>
        <taxon>Bacteria</taxon>
        <taxon>Pseudomonadati</taxon>
        <taxon>Pseudomonadota</taxon>
        <taxon>Gammaproteobacteria</taxon>
        <taxon>Enterobacterales</taxon>
        <taxon>Enterobacteriaceae</taxon>
        <taxon>Citrobacter</taxon>
    </lineage>
</organism>
<evidence type="ECO:0000256" key="3">
    <source>
        <dbReference type="ARBA" id="ARBA00022729"/>
    </source>
</evidence>
<dbReference type="InterPro" id="IPR000259">
    <property type="entry name" value="Adhesion_dom_fimbrial"/>
</dbReference>
<feature type="signal peptide" evidence="5">
    <location>
        <begin position="1"/>
        <end position="21"/>
    </location>
</feature>
<reference evidence="7" key="1">
    <citation type="submission" date="2019-07" db="EMBL/GenBank/DDBJ databases">
        <title>KPC-2 carbapenem resistent Enterobacterales isolates from Germany.</title>
        <authorList>
            <person name="Yao Y."/>
            <person name="Falgenhauer L."/>
            <person name="Imirzalioglu C."/>
            <person name="Chakraborty T."/>
        </authorList>
    </citation>
    <scope>NUCLEOTIDE SEQUENCE</scope>
    <source>
        <strain evidence="7">CA13304</strain>
    </source>
</reference>
<dbReference type="AlphaFoldDB" id="A0A8I0MQA1"/>
<dbReference type="OrthoDB" id="7030999at2"/>